<accession>A0A0D9Y1I2</accession>
<sequence length="80" mass="8865">MASGPIYPPPQILGSLATEARLSLPLSSPPRRISSSSFRALGEHFRSLRRRRRRQAIAASDPSRRRAGDRGGKRRRSPSS</sequence>
<reference evidence="3" key="2">
    <citation type="submission" date="2013-12" db="EMBL/GenBank/DDBJ databases">
        <authorList>
            <person name="Yu Y."/>
            <person name="Lee S."/>
            <person name="de Baynast K."/>
            <person name="Wissotski M."/>
            <person name="Liu L."/>
            <person name="Talag J."/>
            <person name="Goicoechea J."/>
            <person name="Angelova A."/>
            <person name="Jetty R."/>
            <person name="Kudrna D."/>
            <person name="Golser W."/>
            <person name="Rivera L."/>
            <person name="Zhang J."/>
            <person name="Wing R."/>
        </authorList>
    </citation>
    <scope>NUCLEOTIDE SEQUENCE</scope>
</reference>
<keyword evidence="3" id="KW-1185">Reference proteome</keyword>
<protein>
    <submittedName>
        <fullName evidence="2">Uncharacterized protein</fullName>
    </submittedName>
</protein>
<reference evidence="2" key="3">
    <citation type="submission" date="2015-04" db="UniProtKB">
        <authorList>
            <consortium name="EnsemblPlants"/>
        </authorList>
    </citation>
    <scope>IDENTIFICATION</scope>
</reference>
<evidence type="ECO:0000256" key="1">
    <source>
        <dbReference type="SAM" id="MobiDB-lite"/>
    </source>
</evidence>
<reference evidence="2 3" key="1">
    <citation type="submission" date="2012-08" db="EMBL/GenBank/DDBJ databases">
        <title>Oryza genome evolution.</title>
        <authorList>
            <person name="Wing R.A."/>
        </authorList>
    </citation>
    <scope>NUCLEOTIDE SEQUENCE</scope>
</reference>
<organism evidence="2 3">
    <name type="scientific">Leersia perrieri</name>
    <dbReference type="NCBI Taxonomy" id="77586"/>
    <lineage>
        <taxon>Eukaryota</taxon>
        <taxon>Viridiplantae</taxon>
        <taxon>Streptophyta</taxon>
        <taxon>Embryophyta</taxon>
        <taxon>Tracheophyta</taxon>
        <taxon>Spermatophyta</taxon>
        <taxon>Magnoliopsida</taxon>
        <taxon>Liliopsida</taxon>
        <taxon>Poales</taxon>
        <taxon>Poaceae</taxon>
        <taxon>BOP clade</taxon>
        <taxon>Oryzoideae</taxon>
        <taxon>Oryzeae</taxon>
        <taxon>Oryzinae</taxon>
        <taxon>Leersia</taxon>
    </lineage>
</organism>
<evidence type="ECO:0000313" key="2">
    <source>
        <dbReference type="EnsemblPlants" id="LPERR12G15990.2"/>
    </source>
</evidence>
<name>A0A0D9Y1I2_9ORYZ</name>
<dbReference type="Proteomes" id="UP000032180">
    <property type="component" value="Chromosome 12"/>
</dbReference>
<dbReference type="HOGENOM" id="CLU_2593217_0_0_1"/>
<feature type="compositionally biased region" description="Basic and acidic residues" evidence="1">
    <location>
        <begin position="62"/>
        <end position="71"/>
    </location>
</feature>
<dbReference type="Gramene" id="LPERR12G15990.2">
    <property type="protein sequence ID" value="LPERR12G15990.2"/>
    <property type="gene ID" value="LPERR12G15990"/>
</dbReference>
<evidence type="ECO:0000313" key="3">
    <source>
        <dbReference type="Proteomes" id="UP000032180"/>
    </source>
</evidence>
<dbReference type="AlphaFoldDB" id="A0A0D9Y1I2"/>
<dbReference type="EnsemblPlants" id="LPERR12G15990.2">
    <property type="protein sequence ID" value="LPERR12G15990.2"/>
    <property type="gene ID" value="LPERR12G15990"/>
</dbReference>
<feature type="region of interest" description="Disordered" evidence="1">
    <location>
        <begin position="46"/>
        <end position="80"/>
    </location>
</feature>
<proteinExistence type="predicted"/>